<protein>
    <submittedName>
        <fullName evidence="3">PilZ domain-containing protein</fullName>
    </submittedName>
</protein>
<evidence type="ECO:0000313" key="2">
    <source>
        <dbReference type="EMBL" id="PSU25459.1"/>
    </source>
</evidence>
<keyword evidence="4" id="KW-1185">Reference proteome</keyword>
<dbReference type="EMBL" id="PYMP01000008">
    <property type="protein sequence ID" value="PSU52233.1"/>
    <property type="molecule type" value="Genomic_DNA"/>
</dbReference>
<organism evidence="3 5">
    <name type="scientific">Photobacterium phosphoreum</name>
    <dbReference type="NCBI Taxonomy" id="659"/>
    <lineage>
        <taxon>Bacteria</taxon>
        <taxon>Pseudomonadati</taxon>
        <taxon>Pseudomonadota</taxon>
        <taxon>Gammaproteobacteria</taxon>
        <taxon>Vibrionales</taxon>
        <taxon>Vibrionaceae</taxon>
        <taxon>Photobacterium</taxon>
    </lineage>
</organism>
<dbReference type="GO" id="GO:0035438">
    <property type="term" value="F:cyclic-di-GMP binding"/>
    <property type="evidence" value="ECO:0007669"/>
    <property type="project" value="InterPro"/>
</dbReference>
<evidence type="ECO:0000313" key="3">
    <source>
        <dbReference type="EMBL" id="PSU52233.1"/>
    </source>
</evidence>
<evidence type="ECO:0000313" key="5">
    <source>
        <dbReference type="Proteomes" id="UP000241618"/>
    </source>
</evidence>
<feature type="domain" description="PilZ" evidence="1">
    <location>
        <begin position="471"/>
        <end position="559"/>
    </location>
</feature>
<dbReference type="SUPFAM" id="SSF141371">
    <property type="entry name" value="PilZ domain-like"/>
    <property type="match status" value="1"/>
</dbReference>
<comment type="caution">
    <text evidence="3">The sequence shown here is derived from an EMBL/GenBank/DDBJ whole genome shotgun (WGS) entry which is preliminary data.</text>
</comment>
<gene>
    <name evidence="3" type="ORF">C9J18_10620</name>
    <name evidence="2" type="ORF">CTM96_08930</name>
</gene>
<reference evidence="4 5" key="1">
    <citation type="submission" date="2018-03" db="EMBL/GenBank/DDBJ databases">
        <title>Whole genome sequencing of Histamine producing bacteria.</title>
        <authorList>
            <person name="Butler K."/>
        </authorList>
    </citation>
    <scope>NUCLEOTIDE SEQUENCE [LARGE SCALE GENOMIC DNA]</scope>
    <source>
        <strain evidence="3 5">FS-6.1</strain>
        <strain evidence="2 4">FS-6.2</strain>
    </source>
</reference>
<evidence type="ECO:0000313" key="4">
    <source>
        <dbReference type="Proteomes" id="UP000241405"/>
    </source>
</evidence>
<dbReference type="Gene3D" id="2.40.10.220">
    <property type="entry name" value="predicted glycosyltransferase like domains"/>
    <property type="match status" value="1"/>
</dbReference>
<dbReference type="RefSeq" id="WP_107189812.1">
    <property type="nucleotide sequence ID" value="NZ_PYMN01000008.1"/>
</dbReference>
<dbReference type="EMBL" id="PYMO01000007">
    <property type="protein sequence ID" value="PSU25459.1"/>
    <property type="molecule type" value="Genomic_DNA"/>
</dbReference>
<name>A0A2T3JT03_PHOPO</name>
<accession>A0A2T3JT03</accession>
<dbReference type="InterPro" id="IPR009875">
    <property type="entry name" value="PilZ_domain"/>
</dbReference>
<sequence length="782" mass="90304">MHLDDYKSLIEQLLPLYSQPDFEAIFQLLTQHETGPVRLQIKMEINRLMAPCNKIIDLRGRVNGQCRQYTFNDHSHWLDDVAINIYHHRCAVFGGQYCYGLYEELTNTHNNFRIIHHQQKTPLTDTATEKTQYSLFQAQLIRFGYYLSREENRLHIATPMALTLTNNQQVLAMTVDLSFSGTKCKVPTAFDYQLGQTITASFPQLAQQYQDARLNQSHHYRILGIDDIQDNDSIKWLRLLALTENTALKAIIKHDQHKSLSRSNHDDKIIQLRTQAFEHCYLKHTTTMPLFFAATNLKYSLLTDHNQHQWQYWHDERNQPVINHLLSPSRIHNLGLSQVSQTSTLIYSFYHEHQGQRYFYSAALPEMTRQQRLLFWQIGAKRESWRVMRLTLYPLTTNDVQTLAQLTPEMMPCCQDLSHIGTLQDLTHQQVQPDYLSGAPSTLAAQDLNQFRHLRNPISQAEAIHFDPKPLRSEARFHYQTAITLQQGNDNIQGHSIDFSSRGLNINLDQPLRCKQGDTVTIGFTQLARTTKNTILKKMPYQIIRTSPNGKNIQLTVIDNDEGLLGGQFLRTLIESNLEKLALCKEPQPSPAMLLAMHQMLLTRLHCLPYFAEKVDHKIKVKAIGSNFPLSPLATILHQLSDNDRLDLGVIFKQRVKGMLANPMRPRDNLQHPFIHELYLAVEFNGENVHKIETKLREDFDDMAAQRAYIQQVRQRGNLFALRITALPLLNPLTVLIGEKLSKLARLTLHRARTLEMEFTSLIGCGEILDITDEVLIRLEIH</sequence>
<evidence type="ECO:0000259" key="1">
    <source>
        <dbReference type="Pfam" id="PF07238"/>
    </source>
</evidence>
<dbReference type="AlphaFoldDB" id="A0A2T3JT03"/>
<proteinExistence type="predicted"/>
<dbReference type="Proteomes" id="UP000241618">
    <property type="component" value="Unassembled WGS sequence"/>
</dbReference>
<dbReference type="Proteomes" id="UP000241405">
    <property type="component" value="Unassembled WGS sequence"/>
</dbReference>
<dbReference type="Pfam" id="PF07238">
    <property type="entry name" value="PilZ"/>
    <property type="match status" value="1"/>
</dbReference>